<dbReference type="PANTHER" id="PTHR34190">
    <property type="entry name" value="EXPRESSED PROTEIN"/>
    <property type="match status" value="1"/>
</dbReference>
<evidence type="ECO:0000256" key="1">
    <source>
        <dbReference type="SAM" id="MobiDB-lite"/>
    </source>
</evidence>
<evidence type="ECO:0000313" key="2">
    <source>
        <dbReference type="EMBL" id="EEF42424.1"/>
    </source>
</evidence>
<evidence type="ECO:0000313" key="3">
    <source>
        <dbReference type="Proteomes" id="UP000008311"/>
    </source>
</evidence>
<dbReference type="STRING" id="3988.B9S1F5"/>
<dbReference type="OrthoDB" id="1225832at2759"/>
<protein>
    <submittedName>
        <fullName evidence="2">Uncharacterized protein</fullName>
    </submittedName>
</protein>
<organism evidence="2 3">
    <name type="scientific">Ricinus communis</name>
    <name type="common">Castor bean</name>
    <dbReference type="NCBI Taxonomy" id="3988"/>
    <lineage>
        <taxon>Eukaryota</taxon>
        <taxon>Viridiplantae</taxon>
        <taxon>Streptophyta</taxon>
        <taxon>Embryophyta</taxon>
        <taxon>Tracheophyta</taxon>
        <taxon>Spermatophyta</taxon>
        <taxon>Magnoliopsida</taxon>
        <taxon>eudicotyledons</taxon>
        <taxon>Gunneridae</taxon>
        <taxon>Pentapetalae</taxon>
        <taxon>rosids</taxon>
        <taxon>fabids</taxon>
        <taxon>Malpighiales</taxon>
        <taxon>Euphorbiaceae</taxon>
        <taxon>Acalyphoideae</taxon>
        <taxon>Acalypheae</taxon>
        <taxon>Ricinus</taxon>
    </lineage>
</organism>
<sequence length="187" mass="20982">MEDPRESRSSIPLVSRLDRLDFIMKYLEGKQNLSKCSSNIRGIERQSVPLDLAVREAYFKGSLMDRVAFLERRLLQLGLELESSSASGTSSQTSGYASSSQGSKSEPSSSSLTSNFPNQVHTQHSHIQADYKPQPKETFLKEEEARKNSKPKKQKLGKNQPTAQEKTCKSGRKRASPRWPHLKILGC</sequence>
<gene>
    <name evidence="2" type="ORF">RCOM_0864740</name>
</gene>
<dbReference type="eggNOG" id="ENOG502S63D">
    <property type="taxonomic scope" value="Eukaryota"/>
</dbReference>
<name>B9S1F5_RICCO</name>
<proteinExistence type="predicted"/>
<dbReference type="PANTHER" id="PTHR34190:SF3">
    <property type="entry name" value="MICROSPORE-SPECIFIC PROMOTER 2"/>
    <property type="match status" value="1"/>
</dbReference>
<keyword evidence="3" id="KW-1185">Reference proteome</keyword>
<dbReference type="EMBL" id="EQ973844">
    <property type="protein sequence ID" value="EEF42424.1"/>
    <property type="molecule type" value="Genomic_DNA"/>
</dbReference>
<dbReference type="KEGG" id="rcu:8284602"/>
<dbReference type="InParanoid" id="B9S1F5"/>
<feature type="compositionally biased region" description="Polar residues" evidence="1">
    <location>
        <begin position="115"/>
        <end position="126"/>
    </location>
</feature>
<dbReference type="Proteomes" id="UP000008311">
    <property type="component" value="Unassembled WGS sequence"/>
</dbReference>
<accession>B9S1F5</accession>
<feature type="compositionally biased region" description="Low complexity" evidence="1">
    <location>
        <begin position="82"/>
        <end position="114"/>
    </location>
</feature>
<feature type="compositionally biased region" description="Basic and acidic residues" evidence="1">
    <location>
        <begin position="127"/>
        <end position="147"/>
    </location>
</feature>
<dbReference type="AlphaFoldDB" id="B9S1F5"/>
<reference evidence="3" key="1">
    <citation type="journal article" date="2010" name="Nat. Biotechnol.">
        <title>Draft genome sequence of the oilseed species Ricinus communis.</title>
        <authorList>
            <person name="Chan A.P."/>
            <person name="Crabtree J."/>
            <person name="Zhao Q."/>
            <person name="Lorenzi H."/>
            <person name="Orvis J."/>
            <person name="Puiu D."/>
            <person name="Melake-Berhan A."/>
            <person name="Jones K.M."/>
            <person name="Redman J."/>
            <person name="Chen G."/>
            <person name="Cahoon E.B."/>
            <person name="Gedil M."/>
            <person name="Stanke M."/>
            <person name="Haas B.J."/>
            <person name="Wortman J.R."/>
            <person name="Fraser-Liggett C.M."/>
            <person name="Ravel J."/>
            <person name="Rabinowicz P.D."/>
        </authorList>
    </citation>
    <scope>NUCLEOTIDE SEQUENCE [LARGE SCALE GENOMIC DNA]</scope>
    <source>
        <strain evidence="3">cv. Hale</strain>
    </source>
</reference>
<feature type="region of interest" description="Disordered" evidence="1">
    <location>
        <begin position="82"/>
        <end position="182"/>
    </location>
</feature>